<name>A0A239C7A6_9ACTN</name>
<accession>A0A239C7A6</accession>
<evidence type="ECO:0000313" key="7">
    <source>
        <dbReference type="EMBL" id="SNS15501.1"/>
    </source>
</evidence>
<gene>
    <name evidence="7" type="ORF">SAMN06893096_102263</name>
</gene>
<dbReference type="PROSITE" id="PS51257">
    <property type="entry name" value="PROKAR_LIPOPROTEIN"/>
    <property type="match status" value="1"/>
</dbReference>
<dbReference type="OrthoDB" id="9793175at2"/>
<dbReference type="InterPro" id="IPR051313">
    <property type="entry name" value="Bact_iron-sidero_bind"/>
</dbReference>
<dbReference type="CDD" id="cd01146">
    <property type="entry name" value="FhuD"/>
    <property type="match status" value="1"/>
</dbReference>
<evidence type="ECO:0000313" key="8">
    <source>
        <dbReference type="Proteomes" id="UP000198373"/>
    </source>
</evidence>
<feature type="chain" id="PRO_5038770791" evidence="5">
    <location>
        <begin position="23"/>
        <end position="315"/>
    </location>
</feature>
<evidence type="ECO:0000256" key="4">
    <source>
        <dbReference type="ARBA" id="ARBA00022729"/>
    </source>
</evidence>
<dbReference type="GO" id="GO:1901678">
    <property type="term" value="P:iron coordination entity transport"/>
    <property type="evidence" value="ECO:0007669"/>
    <property type="project" value="UniProtKB-ARBA"/>
</dbReference>
<protein>
    <submittedName>
        <fullName evidence="7">Iron complex transport system substrate-binding protein</fullName>
    </submittedName>
</protein>
<comment type="subcellular location">
    <subcellularLocation>
        <location evidence="1">Cell envelope</location>
    </subcellularLocation>
</comment>
<keyword evidence="3" id="KW-0813">Transport</keyword>
<dbReference type="PROSITE" id="PS50983">
    <property type="entry name" value="FE_B12_PBP"/>
    <property type="match status" value="1"/>
</dbReference>
<dbReference type="AlphaFoldDB" id="A0A239C7A6"/>
<dbReference type="Proteomes" id="UP000198373">
    <property type="component" value="Unassembled WGS sequence"/>
</dbReference>
<reference evidence="8" key="1">
    <citation type="submission" date="2017-06" db="EMBL/GenBank/DDBJ databases">
        <authorList>
            <person name="Varghese N."/>
            <person name="Submissions S."/>
        </authorList>
    </citation>
    <scope>NUCLEOTIDE SEQUENCE [LARGE SCALE GENOMIC DNA]</scope>
    <source>
        <strain evidence="8">DSM 46839</strain>
    </source>
</reference>
<comment type="similarity">
    <text evidence="2">Belongs to the bacterial solute-binding protein 8 family.</text>
</comment>
<sequence length="315" mass="32767">MRLRSLTTALIAATALSACGTAAEDTADDTSEAAQATTAPETRSVTHVLGTTEVPADPQRVVTLDTPHLDTALSLGLTPVGSVQSDVATGLPAYLGDRAQGIELVGTIEEPELEAVAALEPDLILSSSVRHEQIYDQLSAIAPTVFTDYTDGWRAMFTTTADTLGRAADGEEALAGYDARAEEVGAAVGAAGATASIVRFLPDETRIYGPETFSGSVLTDVGFGLPELAYDEYSMAYVSAEQIDQADADVVFSTAYGDPAATTQASVTAVWDFLEAVPDCAFAVDDDEWMLGIGLIGAENVLSDVETLLADGTCL</sequence>
<evidence type="ECO:0000256" key="2">
    <source>
        <dbReference type="ARBA" id="ARBA00008814"/>
    </source>
</evidence>
<evidence type="ECO:0000256" key="5">
    <source>
        <dbReference type="SAM" id="SignalP"/>
    </source>
</evidence>
<evidence type="ECO:0000256" key="3">
    <source>
        <dbReference type="ARBA" id="ARBA00022448"/>
    </source>
</evidence>
<keyword evidence="4 5" id="KW-0732">Signal</keyword>
<feature type="domain" description="Fe/B12 periplasmic-binding" evidence="6">
    <location>
        <begin position="60"/>
        <end position="313"/>
    </location>
</feature>
<keyword evidence="8" id="KW-1185">Reference proteome</keyword>
<dbReference type="Gene3D" id="3.40.50.1980">
    <property type="entry name" value="Nitrogenase molybdenum iron protein domain"/>
    <property type="match status" value="2"/>
</dbReference>
<dbReference type="PANTHER" id="PTHR30532">
    <property type="entry name" value="IRON III DICITRATE-BINDING PERIPLASMIC PROTEIN"/>
    <property type="match status" value="1"/>
</dbReference>
<organism evidence="7 8">
    <name type="scientific">Geodermatophilus pulveris</name>
    <dbReference type="NCBI Taxonomy" id="1564159"/>
    <lineage>
        <taxon>Bacteria</taxon>
        <taxon>Bacillati</taxon>
        <taxon>Actinomycetota</taxon>
        <taxon>Actinomycetes</taxon>
        <taxon>Geodermatophilales</taxon>
        <taxon>Geodermatophilaceae</taxon>
        <taxon>Geodermatophilus</taxon>
    </lineage>
</organism>
<dbReference type="SUPFAM" id="SSF53807">
    <property type="entry name" value="Helical backbone' metal receptor"/>
    <property type="match status" value="1"/>
</dbReference>
<evidence type="ECO:0000256" key="1">
    <source>
        <dbReference type="ARBA" id="ARBA00004196"/>
    </source>
</evidence>
<proteinExistence type="inferred from homology"/>
<dbReference type="EMBL" id="FZOO01000002">
    <property type="protein sequence ID" value="SNS15501.1"/>
    <property type="molecule type" value="Genomic_DNA"/>
</dbReference>
<dbReference type="InterPro" id="IPR002491">
    <property type="entry name" value="ABC_transptr_periplasmic_BD"/>
</dbReference>
<dbReference type="GO" id="GO:0030288">
    <property type="term" value="C:outer membrane-bounded periplasmic space"/>
    <property type="evidence" value="ECO:0007669"/>
    <property type="project" value="TreeGrafter"/>
</dbReference>
<feature type="signal peptide" evidence="5">
    <location>
        <begin position="1"/>
        <end position="22"/>
    </location>
</feature>
<dbReference type="RefSeq" id="WP_089304466.1">
    <property type="nucleotide sequence ID" value="NZ_FZOO01000002.1"/>
</dbReference>
<evidence type="ECO:0000259" key="6">
    <source>
        <dbReference type="PROSITE" id="PS50983"/>
    </source>
</evidence>
<dbReference type="PANTHER" id="PTHR30532:SF25">
    <property type="entry name" value="IRON(III) DICITRATE-BINDING PERIPLASMIC PROTEIN"/>
    <property type="match status" value="1"/>
</dbReference>
<dbReference type="Pfam" id="PF01497">
    <property type="entry name" value="Peripla_BP_2"/>
    <property type="match status" value="1"/>
</dbReference>